<feature type="compositionally biased region" description="Basic and acidic residues" evidence="1">
    <location>
        <begin position="44"/>
        <end position="59"/>
    </location>
</feature>
<proteinExistence type="predicted"/>
<comment type="caution">
    <text evidence="2">The sequence shown here is derived from an EMBL/GenBank/DDBJ whole genome shotgun (WGS) entry which is preliminary data.</text>
</comment>
<protein>
    <recommendedName>
        <fullName evidence="4">Multidrug transporter</fullName>
    </recommendedName>
</protein>
<accession>A0ABV9E3D7</accession>
<feature type="compositionally biased region" description="Basic and acidic residues" evidence="1">
    <location>
        <begin position="1"/>
        <end position="21"/>
    </location>
</feature>
<gene>
    <name evidence="2" type="ORF">ACFO4E_24730</name>
</gene>
<name>A0ABV9E3D7_9ACTN</name>
<dbReference type="EMBL" id="JBHSFQ010000032">
    <property type="protein sequence ID" value="MFC4565074.1"/>
    <property type="molecule type" value="Genomic_DNA"/>
</dbReference>
<evidence type="ECO:0000313" key="2">
    <source>
        <dbReference type="EMBL" id="MFC4565074.1"/>
    </source>
</evidence>
<reference evidence="3" key="1">
    <citation type="journal article" date="2019" name="Int. J. Syst. Evol. Microbiol.">
        <title>The Global Catalogue of Microorganisms (GCM) 10K type strain sequencing project: providing services to taxonomists for standard genome sequencing and annotation.</title>
        <authorList>
            <consortium name="The Broad Institute Genomics Platform"/>
            <consortium name="The Broad Institute Genome Sequencing Center for Infectious Disease"/>
            <person name="Wu L."/>
            <person name="Ma J."/>
        </authorList>
    </citation>
    <scope>NUCLEOTIDE SEQUENCE [LARGE SCALE GENOMIC DNA]</scope>
    <source>
        <strain evidence="3">XZYJ18</strain>
    </source>
</reference>
<evidence type="ECO:0000313" key="3">
    <source>
        <dbReference type="Proteomes" id="UP001595923"/>
    </source>
</evidence>
<keyword evidence="3" id="KW-1185">Reference proteome</keyword>
<evidence type="ECO:0008006" key="4">
    <source>
        <dbReference type="Google" id="ProtNLM"/>
    </source>
</evidence>
<feature type="region of interest" description="Disordered" evidence="1">
    <location>
        <begin position="1"/>
        <end position="59"/>
    </location>
</feature>
<sequence length="59" mass="6872">MERGSDKHSAKVDDDMRKEFKSVQQANRPTRMHEELESEPMVDDDGRPATDPEARRDDE</sequence>
<dbReference type="Proteomes" id="UP001595923">
    <property type="component" value="Unassembled WGS sequence"/>
</dbReference>
<evidence type="ECO:0000256" key="1">
    <source>
        <dbReference type="SAM" id="MobiDB-lite"/>
    </source>
</evidence>
<organism evidence="2 3">
    <name type="scientific">Nocardiopsis mangrovi</name>
    <dbReference type="NCBI Taxonomy" id="1179818"/>
    <lineage>
        <taxon>Bacteria</taxon>
        <taxon>Bacillati</taxon>
        <taxon>Actinomycetota</taxon>
        <taxon>Actinomycetes</taxon>
        <taxon>Streptosporangiales</taxon>
        <taxon>Nocardiopsidaceae</taxon>
        <taxon>Nocardiopsis</taxon>
    </lineage>
</organism>
<dbReference type="RefSeq" id="WP_378578723.1">
    <property type="nucleotide sequence ID" value="NZ_JBHSFQ010000032.1"/>
</dbReference>